<evidence type="ECO:0008006" key="7">
    <source>
        <dbReference type="Google" id="ProtNLM"/>
    </source>
</evidence>
<name>A0AAQ3NWX2_VIGMU</name>
<feature type="compositionally biased region" description="Polar residues" evidence="1">
    <location>
        <begin position="533"/>
        <end position="554"/>
    </location>
</feature>
<feature type="chain" id="PRO_5042888149" description="Transposase MuDR plant domain-containing protein" evidence="2">
    <location>
        <begin position="22"/>
        <end position="593"/>
    </location>
</feature>
<feature type="compositionally biased region" description="Acidic residues" evidence="1">
    <location>
        <begin position="162"/>
        <end position="176"/>
    </location>
</feature>
<accession>A0AAQ3NWX2</accession>
<dbReference type="Pfam" id="PF03108">
    <property type="entry name" value="DBD_Tnp_Mut"/>
    <property type="match status" value="1"/>
</dbReference>
<dbReference type="InterPro" id="IPR004332">
    <property type="entry name" value="Transposase_MuDR"/>
</dbReference>
<reference evidence="5 6" key="1">
    <citation type="journal article" date="2023" name="Life. Sci Alliance">
        <title>Evolutionary insights into 3D genome organization and epigenetic landscape of Vigna mungo.</title>
        <authorList>
            <person name="Junaid A."/>
            <person name="Singh B."/>
            <person name="Bhatia S."/>
        </authorList>
    </citation>
    <scope>NUCLEOTIDE SEQUENCE [LARGE SCALE GENOMIC DNA]</scope>
    <source>
        <strain evidence="5">Urdbean</strain>
    </source>
</reference>
<proteinExistence type="predicted"/>
<feature type="signal peptide" evidence="2">
    <location>
        <begin position="1"/>
        <end position="21"/>
    </location>
</feature>
<evidence type="ECO:0000256" key="1">
    <source>
        <dbReference type="SAM" id="MobiDB-lite"/>
    </source>
</evidence>
<feature type="region of interest" description="Disordered" evidence="1">
    <location>
        <begin position="505"/>
        <end position="593"/>
    </location>
</feature>
<sequence length="593" mass="66715">MWKHSLRCAGGGCLAVVVASGRCEKDVAVVVALWWSLRCGGRCVAGVVASKTLCQRKAIKIHVIKGIDPNRWSYFEAIGIVKDFKYDADFKLWWKGSKQRLMNNIRLLSDDMEALYLANYAEETKEEIDMYVEHVRSEALEVHFLTSGEVGEVAEQERDGGDEQQDVEVGEEDCDDGQERDSYYGGDEEEKDEMGEEGQDCDIGDEQQDVELGEEEYDDGEEEDKVRNVVEGYVEASDHECLDDSEEDRMANDDDRFGVENARVEQVLKDINPVLERWNTMKKKKKKNHVSKRGNVGEGSFIINEEVDVDDMNEEYNSDELDSNVDSDEDERVKKAKFKKYKQDDMSKNFKFQLGMEFCTLREFKNAVMEHNVLNGKEVKFVKNDLTRARAVCKNKCGFVIMASKVGGKLENPEDYVHPYYKKEAYVTCYEPEIVPINGQQLWSTSDTGALLPPIYKTPPGRPKKLRRRDADEYVSHVKLSKKNVLMKCSSCNEFGLNVRTCKRRKKKNIRGTSSVGGSGSSRATSTTGGSEAQPTPSMSQGRGRTRRVTSQSGRLHPTIQPTTTGSGAGPSSTHQSGRRTSSRLMGSQDLGS</sequence>
<evidence type="ECO:0000313" key="6">
    <source>
        <dbReference type="Proteomes" id="UP001374535"/>
    </source>
</evidence>
<dbReference type="Pfam" id="PF26130">
    <property type="entry name" value="PB1-like"/>
    <property type="match status" value="1"/>
</dbReference>
<keyword evidence="2" id="KW-0732">Signal</keyword>
<feature type="compositionally biased region" description="Acidic residues" evidence="1">
    <location>
        <begin position="186"/>
        <end position="206"/>
    </location>
</feature>
<protein>
    <recommendedName>
        <fullName evidence="7">Transposase MuDR plant domain-containing protein</fullName>
    </recommendedName>
</protein>
<feature type="domain" description="Transposase MuDR plant" evidence="3">
    <location>
        <begin position="349"/>
        <end position="406"/>
    </location>
</feature>
<feature type="domain" description="PB1-like" evidence="4">
    <location>
        <begin position="60"/>
        <end position="134"/>
    </location>
</feature>
<dbReference type="Proteomes" id="UP001374535">
    <property type="component" value="Chromosome 3"/>
</dbReference>
<organism evidence="5 6">
    <name type="scientific">Vigna mungo</name>
    <name type="common">Black gram</name>
    <name type="synonym">Phaseolus mungo</name>
    <dbReference type="NCBI Taxonomy" id="3915"/>
    <lineage>
        <taxon>Eukaryota</taxon>
        <taxon>Viridiplantae</taxon>
        <taxon>Streptophyta</taxon>
        <taxon>Embryophyta</taxon>
        <taxon>Tracheophyta</taxon>
        <taxon>Spermatophyta</taxon>
        <taxon>Magnoliopsida</taxon>
        <taxon>eudicotyledons</taxon>
        <taxon>Gunneridae</taxon>
        <taxon>Pentapetalae</taxon>
        <taxon>rosids</taxon>
        <taxon>fabids</taxon>
        <taxon>Fabales</taxon>
        <taxon>Fabaceae</taxon>
        <taxon>Papilionoideae</taxon>
        <taxon>50 kb inversion clade</taxon>
        <taxon>NPAAA clade</taxon>
        <taxon>indigoferoid/millettioid clade</taxon>
        <taxon>Phaseoleae</taxon>
        <taxon>Vigna</taxon>
    </lineage>
</organism>
<feature type="region of interest" description="Disordered" evidence="1">
    <location>
        <begin position="149"/>
        <end position="206"/>
    </location>
</feature>
<evidence type="ECO:0000256" key="2">
    <source>
        <dbReference type="SAM" id="SignalP"/>
    </source>
</evidence>
<evidence type="ECO:0000259" key="3">
    <source>
        <dbReference type="Pfam" id="PF03108"/>
    </source>
</evidence>
<dbReference type="InterPro" id="IPR058594">
    <property type="entry name" value="PB1-like_dom_pln"/>
</dbReference>
<evidence type="ECO:0000313" key="5">
    <source>
        <dbReference type="EMBL" id="WVZ16542.1"/>
    </source>
</evidence>
<gene>
    <name evidence="5" type="ORF">V8G54_009524</name>
</gene>
<feature type="compositionally biased region" description="Polar residues" evidence="1">
    <location>
        <begin position="583"/>
        <end position="593"/>
    </location>
</feature>
<keyword evidence="6" id="KW-1185">Reference proteome</keyword>
<feature type="compositionally biased region" description="Low complexity" evidence="1">
    <location>
        <begin position="521"/>
        <end position="531"/>
    </location>
</feature>
<feature type="compositionally biased region" description="Low complexity" evidence="1">
    <location>
        <begin position="562"/>
        <end position="574"/>
    </location>
</feature>
<dbReference type="EMBL" id="CP144698">
    <property type="protein sequence ID" value="WVZ16542.1"/>
    <property type="molecule type" value="Genomic_DNA"/>
</dbReference>
<dbReference type="AlphaFoldDB" id="A0AAQ3NWX2"/>
<evidence type="ECO:0000259" key="4">
    <source>
        <dbReference type="Pfam" id="PF26130"/>
    </source>
</evidence>